<dbReference type="KEGG" id="edu:LIU_08040"/>
<name>A0A367CD65_9ENTE</name>
<sequence length="89" mass="10637">MYTSIEYVIVHKVNIYEVNRFGHKWYTQTLIFKLPEDKKRLFSYHVTNKIDISHLNKGDKVMLNLHVFGRGRSTYFKPEFCVDGILLIE</sequence>
<dbReference type="EMBL" id="PDEB01000004">
    <property type="protein sequence ID" value="PEH44695.1"/>
    <property type="molecule type" value="Genomic_DNA"/>
</dbReference>
<evidence type="ECO:0000313" key="3">
    <source>
        <dbReference type="Proteomes" id="UP000220669"/>
    </source>
</evidence>
<reference evidence="1 3" key="2">
    <citation type="submission" date="2017-09" db="EMBL/GenBank/DDBJ databases">
        <title>FDA dAtabase for Regulatory Grade micrObial Sequences (FDA-ARGOS): Supporting development and validation of Infectious Disease Dx tests.</title>
        <authorList>
            <person name="Minogue T."/>
            <person name="Wolcott M."/>
            <person name="Wasieloski L."/>
            <person name="Aguilar W."/>
            <person name="Moore D."/>
            <person name="Tallon L.J."/>
            <person name="Sadzewicz L."/>
            <person name="Ott S."/>
            <person name="Zhao X."/>
            <person name="Nagaraj S."/>
            <person name="Vavikolanu K."/>
            <person name="Aluvathingal J."/>
            <person name="Nadendla S."/>
            <person name="Sichtig H."/>
        </authorList>
    </citation>
    <scope>NUCLEOTIDE SEQUENCE [LARGE SCALE GENOMIC DNA]</scope>
    <source>
        <strain evidence="1 3">FDAARGOS_396</strain>
    </source>
</reference>
<dbReference type="Proteomes" id="UP000252797">
    <property type="component" value="Unassembled WGS sequence"/>
</dbReference>
<organism evidence="2 4">
    <name type="scientific">Enterococcus durans</name>
    <dbReference type="NCBI Taxonomy" id="53345"/>
    <lineage>
        <taxon>Bacteria</taxon>
        <taxon>Bacillati</taxon>
        <taxon>Bacillota</taxon>
        <taxon>Bacilli</taxon>
        <taxon>Lactobacillales</taxon>
        <taxon>Enterococcaceae</taxon>
        <taxon>Enterococcus</taxon>
    </lineage>
</organism>
<evidence type="ECO:0000313" key="4">
    <source>
        <dbReference type="Proteomes" id="UP000252797"/>
    </source>
</evidence>
<proteinExistence type="predicted"/>
<gene>
    <name evidence="1" type="ORF">CRM96_06610</name>
    <name evidence="2" type="ORF">EA71_01347</name>
</gene>
<comment type="caution">
    <text evidence="2">The sequence shown here is derived from an EMBL/GenBank/DDBJ whole genome shotgun (WGS) entry which is preliminary data.</text>
</comment>
<dbReference type="RefSeq" id="WP_016176665.1">
    <property type="nucleotide sequence ID" value="NZ_CABGIQ010000053.1"/>
</dbReference>
<dbReference type="EMBL" id="LEPB01000004">
    <property type="protein sequence ID" value="RCA10595.1"/>
    <property type="molecule type" value="Genomic_DNA"/>
</dbReference>
<evidence type="ECO:0000313" key="1">
    <source>
        <dbReference type="EMBL" id="PEH44695.1"/>
    </source>
</evidence>
<dbReference type="AlphaFoldDB" id="A0A367CD65"/>
<accession>A0A367CD65</accession>
<protein>
    <submittedName>
        <fullName evidence="2">Uncharacterized protein</fullName>
    </submittedName>
</protein>
<dbReference type="Proteomes" id="UP000220669">
    <property type="component" value="Unassembled WGS sequence"/>
</dbReference>
<evidence type="ECO:0000313" key="2">
    <source>
        <dbReference type="EMBL" id="RCA10595.1"/>
    </source>
</evidence>
<reference evidence="2 4" key="1">
    <citation type="submission" date="2015-06" db="EMBL/GenBank/DDBJ databases">
        <title>The Genome Sequence of Enterococcus durans 4EA1.</title>
        <authorList>
            <consortium name="The Broad Institute Genomics Platform"/>
            <consortium name="The Broad Institute Genome Sequencing Center for Infectious Disease"/>
            <person name="Earl A.M."/>
            <person name="Van Tyne D."/>
            <person name="Lebreton F."/>
            <person name="Saavedra J.T."/>
            <person name="Gilmore M.S."/>
            <person name="Manson Mcguire A."/>
            <person name="Clock S."/>
            <person name="Crupain M."/>
            <person name="Rangan U."/>
            <person name="Young S."/>
            <person name="Abouelleil A."/>
            <person name="Cao P."/>
            <person name="Chapman S.B."/>
            <person name="Griggs A."/>
            <person name="Priest M."/>
            <person name="Shea T."/>
            <person name="Wortman J."/>
            <person name="Nusbaum C."/>
            <person name="Birren B."/>
        </authorList>
    </citation>
    <scope>NUCLEOTIDE SEQUENCE [LARGE SCALE GENOMIC DNA]</scope>
    <source>
        <strain evidence="2 4">4EA1</strain>
    </source>
</reference>